<keyword evidence="3 10" id="KW-0813">Transport</keyword>
<feature type="transmembrane region" description="Helical" evidence="10">
    <location>
        <begin position="605"/>
        <end position="629"/>
    </location>
</feature>
<reference evidence="14" key="1">
    <citation type="submission" date="2022-11" db="EMBL/GenBank/DDBJ databases">
        <authorList>
            <person name="Morgan W.R."/>
            <person name="Tartar A."/>
        </authorList>
    </citation>
    <scope>NUCLEOTIDE SEQUENCE</scope>
    <source>
        <strain evidence="14">ARSEF 373</strain>
    </source>
</reference>
<keyword evidence="4 10" id="KW-0812">Transmembrane</keyword>
<evidence type="ECO:0000256" key="1">
    <source>
        <dbReference type="ARBA" id="ARBA00004477"/>
    </source>
</evidence>
<dbReference type="PANTHER" id="PTHR15495">
    <property type="entry name" value="NEGATIVE REGULATOR OF VESICLE FORMATION-RELATED"/>
    <property type="match status" value="1"/>
</dbReference>
<evidence type="ECO:0000256" key="12">
    <source>
        <dbReference type="SAM" id="SignalP"/>
    </source>
</evidence>
<comment type="similarity">
    <text evidence="2 10">Belongs to the GPI inositol-deacylase family.</text>
</comment>
<reference evidence="14" key="2">
    <citation type="journal article" date="2023" name="Microbiol Resour">
        <title>Decontamination and Annotation of the Draft Genome Sequence of the Oomycete Lagenidium giganteum ARSEF 373.</title>
        <authorList>
            <person name="Morgan W.R."/>
            <person name="Tartar A."/>
        </authorList>
    </citation>
    <scope>NUCLEOTIDE SEQUENCE</scope>
    <source>
        <strain evidence="14">ARSEF 373</strain>
    </source>
</reference>
<evidence type="ECO:0000313" key="15">
    <source>
        <dbReference type="Proteomes" id="UP001146120"/>
    </source>
</evidence>
<evidence type="ECO:0000259" key="13">
    <source>
        <dbReference type="Pfam" id="PF07819"/>
    </source>
</evidence>
<feature type="signal peptide" evidence="12">
    <location>
        <begin position="1"/>
        <end position="30"/>
    </location>
</feature>
<keyword evidence="15" id="KW-1185">Reference proteome</keyword>
<feature type="transmembrane region" description="Helical" evidence="10">
    <location>
        <begin position="547"/>
        <end position="565"/>
    </location>
</feature>
<evidence type="ECO:0000256" key="7">
    <source>
        <dbReference type="ARBA" id="ARBA00022927"/>
    </source>
</evidence>
<dbReference type="EC" id="3.1.-.-" evidence="10"/>
<feature type="transmembrane region" description="Helical" evidence="10">
    <location>
        <begin position="503"/>
        <end position="535"/>
    </location>
</feature>
<sequence>MAMSGSPTAASAPWQRFLLPLLALLSVALTVVYVVDVRSASKHVSPCEMTWSWPVYSELDWVRHPTYKLHAVHMHEYRPALTGVPVLFIPGHLGSHKQARSIARHLWDIDPELFDVFALDFNDELTGLSGQFVLDQATFTNDAVRAIVRQYKKQNKASQGKGATGPRPDAVVVVAHSMGGVVIRVAESLPNHLRQSVQHVVTLGTPFEAPPFPFDADMQSAYGRMRSVRVAKPQPIAGAMPGTPGGRRAQLLAGASAASASSAVYVSLSGGHKDVTIHSSMSRTDSVVPSSHAFVSLSTAMPQVKATMDHLCLLWCHQLMKAVATSLRSVTDVKTRELIKDPVKRLALAQEVLLGIDGDVLLHRDYVLDGYHPEEYGEYRVLLPRMIWHTLRVHHMQLFLVMYAVLLYVFYRQLAAWQQAFNLQDGPPVVGQRKFPAFTDMLHPAAHAPAFVESLVQLVQAKFPGSASAVIATTTVALVALVAECTRRHQGLRYVAVEVGTLAFLYVISLGLLYAVAIVLWLVCRFVLAPVFVLLDAFAARARLRRWMVFLTVFALLGLVVHVRYDVDPCRSFALLVLGSVLSLLLQLVALGARSDATSDHRRYQLTLCGVLLFSTLAWAGKVVYFVTIVHSPPLDISNDVFTDGLVLCALAWLFIYALGRVTDEMAPVPPTAFFGASNARDAAVIFGDNTSNDSTQVTAENCPKCIFEDGGPGAVLVEYRTTQTLKIQTPTEVVYVGPTFRVVSCDCVFRYDRVRDYCDFCVRSCRLCGGGAGNHEQAAKYRDYLEEIKSDVAKHAFVPLAILLMAMAQVTIGRQSHHWMFYISPTIVLMLLAYHTWLRHILEVRRMRKIASSKNKSKSSASKKKKKRKSTGAGSGTSTKVPTADKATSTSKDSPVRQSTIKTMSSTTSTASKARGQRSFPMFGEPIMEEITPPPED</sequence>
<dbReference type="SUPFAM" id="SSF53474">
    <property type="entry name" value="alpha/beta-Hydrolases"/>
    <property type="match status" value="1"/>
</dbReference>
<feature type="compositionally biased region" description="Polar residues" evidence="11">
    <location>
        <begin position="887"/>
        <end position="899"/>
    </location>
</feature>
<dbReference type="GO" id="GO:0015031">
    <property type="term" value="P:protein transport"/>
    <property type="evidence" value="ECO:0007669"/>
    <property type="project" value="UniProtKB-KW"/>
</dbReference>
<evidence type="ECO:0000256" key="11">
    <source>
        <dbReference type="SAM" id="MobiDB-lite"/>
    </source>
</evidence>
<evidence type="ECO:0000256" key="8">
    <source>
        <dbReference type="ARBA" id="ARBA00022989"/>
    </source>
</evidence>
<dbReference type="GO" id="GO:0005789">
    <property type="term" value="C:endoplasmic reticulum membrane"/>
    <property type="evidence" value="ECO:0007669"/>
    <property type="project" value="UniProtKB-SubCell"/>
</dbReference>
<feature type="transmembrane region" description="Helical" evidence="10">
    <location>
        <begin position="393"/>
        <end position="411"/>
    </location>
</feature>
<evidence type="ECO:0000256" key="10">
    <source>
        <dbReference type="RuleBase" id="RU365011"/>
    </source>
</evidence>
<feature type="transmembrane region" description="Helical" evidence="10">
    <location>
        <begin position="641"/>
        <end position="660"/>
    </location>
</feature>
<protein>
    <recommendedName>
        <fullName evidence="10">GPI inositol-deacylase</fullName>
        <ecNumber evidence="10">3.1.-.-</ecNumber>
    </recommendedName>
</protein>
<accession>A0AAV2YTS8</accession>
<comment type="caution">
    <text evidence="14">The sequence shown here is derived from an EMBL/GenBank/DDBJ whole genome shotgun (WGS) entry which is preliminary data.</text>
</comment>
<organism evidence="14 15">
    <name type="scientific">Lagenidium giganteum</name>
    <dbReference type="NCBI Taxonomy" id="4803"/>
    <lineage>
        <taxon>Eukaryota</taxon>
        <taxon>Sar</taxon>
        <taxon>Stramenopiles</taxon>
        <taxon>Oomycota</taxon>
        <taxon>Peronosporomycetes</taxon>
        <taxon>Pythiales</taxon>
        <taxon>Pythiaceae</taxon>
    </lineage>
</organism>
<keyword evidence="6 10" id="KW-0256">Endoplasmic reticulum</keyword>
<evidence type="ECO:0000256" key="4">
    <source>
        <dbReference type="ARBA" id="ARBA00022692"/>
    </source>
</evidence>
<evidence type="ECO:0000313" key="14">
    <source>
        <dbReference type="EMBL" id="DAZ98087.1"/>
    </source>
</evidence>
<keyword evidence="5 10" id="KW-0378">Hydrolase</keyword>
<feature type="domain" description="GPI inositol-deacylase PGAP1-like alpha/beta" evidence="13">
    <location>
        <begin position="81"/>
        <end position="328"/>
    </location>
</feature>
<feature type="compositionally biased region" description="Basic residues" evidence="11">
    <location>
        <begin position="853"/>
        <end position="871"/>
    </location>
</feature>
<keyword evidence="9 10" id="KW-0472">Membrane</keyword>
<evidence type="ECO:0000256" key="6">
    <source>
        <dbReference type="ARBA" id="ARBA00022824"/>
    </source>
</evidence>
<dbReference type="GO" id="GO:0006505">
    <property type="term" value="P:GPI anchor metabolic process"/>
    <property type="evidence" value="ECO:0007669"/>
    <property type="project" value="TreeGrafter"/>
</dbReference>
<dbReference type="AlphaFoldDB" id="A0AAV2YTS8"/>
<gene>
    <name evidence="14" type="ORF">N0F65_005249</name>
</gene>
<dbReference type="InterPro" id="IPR029058">
    <property type="entry name" value="AB_hydrolase_fold"/>
</dbReference>
<comment type="function">
    <text evidence="10">Involved in inositol deacylation of GPI-anchored proteins which plays important roles in the quality control and ER-associated degradation of GPI-anchored proteins.</text>
</comment>
<evidence type="ECO:0000256" key="5">
    <source>
        <dbReference type="ARBA" id="ARBA00022801"/>
    </source>
</evidence>
<dbReference type="EMBL" id="DAKRPA010000116">
    <property type="protein sequence ID" value="DAZ98087.1"/>
    <property type="molecule type" value="Genomic_DNA"/>
</dbReference>
<feature type="transmembrane region" description="Helical" evidence="10">
    <location>
        <begin position="571"/>
        <end position="593"/>
    </location>
</feature>
<dbReference type="Proteomes" id="UP001146120">
    <property type="component" value="Unassembled WGS sequence"/>
</dbReference>
<feature type="transmembrane region" description="Helical" evidence="10">
    <location>
        <begin position="797"/>
        <end position="814"/>
    </location>
</feature>
<keyword evidence="7 10" id="KW-0653">Protein transport</keyword>
<feature type="transmembrane region" description="Helical" evidence="10">
    <location>
        <begin position="463"/>
        <end position="483"/>
    </location>
</feature>
<feature type="transmembrane region" description="Helical" evidence="10">
    <location>
        <begin position="820"/>
        <end position="839"/>
    </location>
</feature>
<evidence type="ECO:0000256" key="2">
    <source>
        <dbReference type="ARBA" id="ARBA00006931"/>
    </source>
</evidence>
<feature type="chain" id="PRO_5043685447" description="GPI inositol-deacylase" evidence="12">
    <location>
        <begin position="31"/>
        <end position="938"/>
    </location>
</feature>
<feature type="region of interest" description="Disordered" evidence="11">
    <location>
        <begin position="853"/>
        <end position="938"/>
    </location>
</feature>
<evidence type="ECO:0000256" key="3">
    <source>
        <dbReference type="ARBA" id="ARBA00022448"/>
    </source>
</evidence>
<comment type="subcellular location">
    <subcellularLocation>
        <location evidence="1">Endoplasmic reticulum membrane</location>
        <topology evidence="1">Multi-pass membrane protein</topology>
    </subcellularLocation>
</comment>
<evidence type="ECO:0000256" key="9">
    <source>
        <dbReference type="ARBA" id="ARBA00023136"/>
    </source>
</evidence>
<proteinExistence type="inferred from homology"/>
<dbReference type="GO" id="GO:0050185">
    <property type="term" value="F:phosphatidylinositol deacylase activity"/>
    <property type="evidence" value="ECO:0007669"/>
    <property type="project" value="TreeGrafter"/>
</dbReference>
<dbReference type="Pfam" id="PF07819">
    <property type="entry name" value="PGAP1"/>
    <property type="match status" value="1"/>
</dbReference>
<dbReference type="Gene3D" id="3.40.50.1820">
    <property type="entry name" value="alpha/beta hydrolase"/>
    <property type="match status" value="1"/>
</dbReference>
<dbReference type="InterPro" id="IPR039529">
    <property type="entry name" value="PGAP1/BST1"/>
</dbReference>
<name>A0AAV2YTS8_9STRA</name>
<feature type="compositionally biased region" description="Low complexity" evidence="11">
    <location>
        <begin position="900"/>
        <end position="915"/>
    </location>
</feature>
<dbReference type="PANTHER" id="PTHR15495:SF7">
    <property type="entry name" value="GPI INOSITOL-DEACYLASE"/>
    <property type="match status" value="1"/>
</dbReference>
<dbReference type="InterPro" id="IPR012908">
    <property type="entry name" value="PGAP1-ab_dom-like"/>
</dbReference>
<keyword evidence="8 10" id="KW-1133">Transmembrane helix</keyword>
<dbReference type="GO" id="GO:0006888">
    <property type="term" value="P:endoplasmic reticulum to Golgi vesicle-mediated transport"/>
    <property type="evidence" value="ECO:0007669"/>
    <property type="project" value="TreeGrafter"/>
</dbReference>
<keyword evidence="12" id="KW-0732">Signal</keyword>